<reference evidence="2" key="1">
    <citation type="journal article" date="2017" name="Genome Biol.">
        <title>Comparative genomics reveals high biological diversity and specific adaptations in the industrially and medically important fungal genus Aspergillus.</title>
        <authorList>
            <person name="de Vries R.P."/>
            <person name="Riley R."/>
            <person name="Wiebenga A."/>
            <person name="Aguilar-Osorio G."/>
            <person name="Amillis S."/>
            <person name="Uchima C.A."/>
            <person name="Anderluh G."/>
            <person name="Asadollahi M."/>
            <person name="Askin M."/>
            <person name="Barry K."/>
            <person name="Battaglia E."/>
            <person name="Bayram O."/>
            <person name="Benocci T."/>
            <person name="Braus-Stromeyer S.A."/>
            <person name="Caldana C."/>
            <person name="Canovas D."/>
            <person name="Cerqueira G.C."/>
            <person name="Chen F."/>
            <person name="Chen W."/>
            <person name="Choi C."/>
            <person name="Clum A."/>
            <person name="Dos Santos R.A."/>
            <person name="Damasio A.R."/>
            <person name="Diallinas G."/>
            <person name="Emri T."/>
            <person name="Fekete E."/>
            <person name="Flipphi M."/>
            <person name="Freyberg S."/>
            <person name="Gallo A."/>
            <person name="Gournas C."/>
            <person name="Habgood R."/>
            <person name="Hainaut M."/>
            <person name="Harispe M.L."/>
            <person name="Henrissat B."/>
            <person name="Hilden K.S."/>
            <person name="Hope R."/>
            <person name="Hossain A."/>
            <person name="Karabika E."/>
            <person name="Karaffa L."/>
            <person name="Karanyi Z."/>
            <person name="Krasevec N."/>
            <person name="Kuo A."/>
            <person name="Kusch H."/>
            <person name="LaButti K."/>
            <person name="Lagendijk E.L."/>
            <person name="Lapidus A."/>
            <person name="Levasseur A."/>
            <person name="Lindquist E."/>
            <person name="Lipzen A."/>
            <person name="Logrieco A.F."/>
            <person name="MacCabe A."/>
            <person name="Maekelae M.R."/>
            <person name="Malavazi I."/>
            <person name="Melin P."/>
            <person name="Meyer V."/>
            <person name="Mielnichuk N."/>
            <person name="Miskei M."/>
            <person name="Molnar A.P."/>
            <person name="Mule G."/>
            <person name="Ngan C.Y."/>
            <person name="Orejas M."/>
            <person name="Orosz E."/>
            <person name="Ouedraogo J.P."/>
            <person name="Overkamp K.M."/>
            <person name="Park H.-S."/>
            <person name="Perrone G."/>
            <person name="Piumi F."/>
            <person name="Punt P.J."/>
            <person name="Ram A.F."/>
            <person name="Ramon A."/>
            <person name="Rauscher S."/>
            <person name="Record E."/>
            <person name="Riano-Pachon D.M."/>
            <person name="Robert V."/>
            <person name="Roehrig J."/>
            <person name="Ruller R."/>
            <person name="Salamov A."/>
            <person name="Salih N.S."/>
            <person name="Samson R.A."/>
            <person name="Sandor E."/>
            <person name="Sanguinetti M."/>
            <person name="Schuetze T."/>
            <person name="Sepcic K."/>
            <person name="Shelest E."/>
            <person name="Sherlock G."/>
            <person name="Sophianopoulou V."/>
            <person name="Squina F.M."/>
            <person name="Sun H."/>
            <person name="Susca A."/>
            <person name="Todd R.B."/>
            <person name="Tsang A."/>
            <person name="Unkles S.E."/>
            <person name="van de Wiele N."/>
            <person name="van Rossen-Uffink D."/>
            <person name="Oliveira J.V."/>
            <person name="Vesth T.C."/>
            <person name="Visser J."/>
            <person name="Yu J.-H."/>
            <person name="Zhou M."/>
            <person name="Andersen M.R."/>
            <person name="Archer D.B."/>
            <person name="Baker S.E."/>
            <person name="Benoit I."/>
            <person name="Brakhage A.A."/>
            <person name="Braus G.H."/>
            <person name="Fischer R."/>
            <person name="Frisvad J.C."/>
            <person name="Goldman G.H."/>
            <person name="Houbraken J."/>
            <person name="Oakley B."/>
            <person name="Pocsi I."/>
            <person name="Scazzocchio C."/>
            <person name="Seiboth B."/>
            <person name="vanKuyk P.A."/>
            <person name="Wortman J."/>
            <person name="Dyer P.S."/>
            <person name="Grigoriev I.V."/>
        </authorList>
    </citation>
    <scope>NUCLEOTIDE SEQUENCE [LARGE SCALE GENOMIC DNA]</scope>
    <source>
        <strain evidence="2">DTO 134E9</strain>
    </source>
</reference>
<dbReference type="AlphaFoldDB" id="A0A1L9R8N1"/>
<organism evidence="1 2">
    <name type="scientific">Aspergillus wentii DTO 134E9</name>
    <dbReference type="NCBI Taxonomy" id="1073089"/>
    <lineage>
        <taxon>Eukaryota</taxon>
        <taxon>Fungi</taxon>
        <taxon>Dikarya</taxon>
        <taxon>Ascomycota</taxon>
        <taxon>Pezizomycotina</taxon>
        <taxon>Eurotiomycetes</taxon>
        <taxon>Eurotiomycetidae</taxon>
        <taxon>Eurotiales</taxon>
        <taxon>Aspergillaceae</taxon>
        <taxon>Aspergillus</taxon>
        <taxon>Aspergillus subgen. Cremei</taxon>
    </lineage>
</organism>
<gene>
    <name evidence="1" type="ORF">ASPWEDRAFT_72241</name>
</gene>
<keyword evidence="2" id="KW-1185">Reference proteome</keyword>
<name>A0A1L9R8N1_ASPWE</name>
<proteinExistence type="predicted"/>
<protein>
    <submittedName>
        <fullName evidence="1">Uncharacterized protein</fullName>
    </submittedName>
</protein>
<dbReference type="EMBL" id="KV878216">
    <property type="protein sequence ID" value="OJJ31274.1"/>
    <property type="molecule type" value="Genomic_DNA"/>
</dbReference>
<dbReference type="Proteomes" id="UP000184383">
    <property type="component" value="Unassembled WGS sequence"/>
</dbReference>
<evidence type="ECO:0000313" key="1">
    <source>
        <dbReference type="EMBL" id="OJJ31274.1"/>
    </source>
</evidence>
<dbReference type="STRING" id="1073089.A0A1L9R8N1"/>
<dbReference type="VEuPathDB" id="FungiDB:ASPWEDRAFT_72241"/>
<dbReference type="RefSeq" id="XP_040684951.1">
    <property type="nucleotide sequence ID" value="XM_040839236.1"/>
</dbReference>
<sequence>MRNHLDQCNVMLSLGLNGIYPDIFQRDPVQDIVKLQTMLFAMQYSCAKCWIDCGASCRARSSQLGSRIELNYHHCGQRALGSSSDSHCQAMNITTERGLQSLGDSIISLWNEGLPVLFWGHHPIPMCVRYTPLVLPPYQFKKARHLQELKKPPKAIVETAADKPETPLGLWTFVGYQGSKCGLNEVSVEDRAAEDSRMQQLLNHSLNYISSRLLLMTYSRNQTSKPASLTILPGS</sequence>
<evidence type="ECO:0000313" key="2">
    <source>
        <dbReference type="Proteomes" id="UP000184383"/>
    </source>
</evidence>
<dbReference type="OrthoDB" id="429813at2759"/>
<dbReference type="GeneID" id="63755084"/>
<accession>A0A1L9R8N1</accession>